<dbReference type="InterPro" id="IPR025588">
    <property type="entry name" value="YcxB-like_C"/>
</dbReference>
<evidence type="ECO:0000256" key="1">
    <source>
        <dbReference type="SAM" id="Phobius"/>
    </source>
</evidence>
<dbReference type="OrthoDB" id="8812134at2"/>
<dbReference type="Pfam" id="PF14317">
    <property type="entry name" value="YcxB"/>
    <property type="match status" value="1"/>
</dbReference>
<name>A0A2P1PLH2_9GAMM</name>
<feature type="transmembrane region" description="Helical" evidence="1">
    <location>
        <begin position="25"/>
        <end position="45"/>
    </location>
</feature>
<evidence type="ECO:0000259" key="2">
    <source>
        <dbReference type="Pfam" id="PF14317"/>
    </source>
</evidence>
<dbReference type="RefSeq" id="WP_106889622.1">
    <property type="nucleotide sequence ID" value="NZ_CP027860.1"/>
</dbReference>
<dbReference type="AlphaFoldDB" id="A0A2P1PLH2"/>
<reference evidence="3 4" key="2">
    <citation type="submission" date="2018-03" db="EMBL/GenBank/DDBJ databases">
        <authorList>
            <person name="Keele B.F."/>
        </authorList>
    </citation>
    <scope>NUCLEOTIDE SEQUENCE [LARGE SCALE GENOMIC DNA]</scope>
    <source>
        <strain evidence="3 4">D13</strain>
    </source>
</reference>
<evidence type="ECO:0000313" key="3">
    <source>
        <dbReference type="EMBL" id="AVP95693.1"/>
    </source>
</evidence>
<evidence type="ECO:0000313" key="4">
    <source>
        <dbReference type="Proteomes" id="UP000241074"/>
    </source>
</evidence>
<proteinExistence type="predicted"/>
<keyword evidence="1" id="KW-0812">Transmembrane</keyword>
<reference evidence="3 4" key="1">
    <citation type="submission" date="2018-03" db="EMBL/GenBank/DDBJ databases">
        <title>Ahniella affigens gen. nov., sp. nov., a gammaproteobacterium isolated from sandy soil near a stream.</title>
        <authorList>
            <person name="Ko Y."/>
            <person name="Kim J.-H."/>
        </authorList>
    </citation>
    <scope>NUCLEOTIDE SEQUENCE [LARGE SCALE GENOMIC DNA]</scope>
    <source>
        <strain evidence="3 4">D13</strain>
    </source>
</reference>
<feature type="transmembrane region" description="Helical" evidence="1">
    <location>
        <begin position="51"/>
        <end position="73"/>
    </location>
</feature>
<keyword evidence="1" id="KW-0472">Membrane</keyword>
<accession>A0A2P1PLH2</accession>
<feature type="domain" description="YcxB-like C-terminal" evidence="2">
    <location>
        <begin position="97"/>
        <end position="151"/>
    </location>
</feature>
<organism evidence="3 4">
    <name type="scientific">Ahniella affigens</name>
    <dbReference type="NCBI Taxonomy" id="2021234"/>
    <lineage>
        <taxon>Bacteria</taxon>
        <taxon>Pseudomonadati</taxon>
        <taxon>Pseudomonadota</taxon>
        <taxon>Gammaproteobacteria</taxon>
        <taxon>Lysobacterales</taxon>
        <taxon>Rhodanobacteraceae</taxon>
        <taxon>Ahniella</taxon>
    </lineage>
</organism>
<protein>
    <recommendedName>
        <fullName evidence="2">YcxB-like C-terminal domain-containing protein</fullName>
    </recommendedName>
</protein>
<keyword evidence="4" id="KW-1185">Reference proteome</keyword>
<keyword evidence="1" id="KW-1133">Transmembrane helix</keyword>
<dbReference type="Proteomes" id="UP000241074">
    <property type="component" value="Chromosome"/>
</dbReference>
<dbReference type="EMBL" id="CP027860">
    <property type="protein sequence ID" value="AVP95693.1"/>
    <property type="molecule type" value="Genomic_DNA"/>
</dbReference>
<dbReference type="KEGG" id="xba:C7S18_00115"/>
<gene>
    <name evidence="3" type="ORF">C7S18_00115</name>
</gene>
<sequence length="163" mass="18462">MHRATLKYDEQLVNRAVRSYWRRSLGIGVLVGVPLLCVFLVLRIADGDRSWYVGLLAGAVLLGIGMPILAYWVHHRNSITKFREMKEPIATFIAEQDSFTLASDHGSSTLKWEAIKEIWGFERFWLFLFSKTQFAIIPLDGLSAEMQAYVLEKVKRSGGSVAV</sequence>